<dbReference type="Ensembl" id="ENSGACT00000001452.1">
    <property type="protein sequence ID" value="ENSGACP00000001451.1"/>
    <property type="gene ID" value="ENSGACG00000001108.1"/>
</dbReference>
<evidence type="ECO:0000313" key="7">
    <source>
        <dbReference type="Ensembl" id="ENSGACP00000001451.1"/>
    </source>
</evidence>
<reference evidence="7" key="1">
    <citation type="submission" date="2006-01" db="EMBL/GenBank/DDBJ databases">
        <authorList>
            <person name="Lindblad-Toh K."/>
            <person name="Mauceli E."/>
            <person name="Grabherr M."/>
            <person name="Chang J.L."/>
            <person name="Lander E.S."/>
        </authorList>
    </citation>
    <scope>NUCLEOTIDE SEQUENCE [LARGE SCALE GENOMIC DNA]</scope>
</reference>
<dbReference type="GO" id="GO:0006457">
    <property type="term" value="P:protein folding"/>
    <property type="evidence" value="ECO:0007669"/>
    <property type="project" value="InterPro"/>
</dbReference>
<dbReference type="Gene3D" id="2.40.100.10">
    <property type="entry name" value="Cyclophilin-like"/>
    <property type="match status" value="1"/>
</dbReference>
<accession>G3N817</accession>
<evidence type="ECO:0000256" key="4">
    <source>
        <dbReference type="ARBA" id="ARBA00023235"/>
    </source>
</evidence>
<name>G3N817_GASAC</name>
<dbReference type="PRINTS" id="PR00153">
    <property type="entry name" value="CSAPPISMRASE"/>
</dbReference>
<dbReference type="eggNOG" id="KOG0865">
    <property type="taxonomic scope" value="Eukaryota"/>
</dbReference>
<comment type="similarity">
    <text evidence="5">Belongs to the cyclophilin-type PPIase family.</text>
</comment>
<reference evidence="7" key="2">
    <citation type="submission" date="2024-04" db="UniProtKB">
        <authorList>
            <consortium name="Ensembl"/>
        </authorList>
    </citation>
    <scope>IDENTIFICATION</scope>
</reference>
<proteinExistence type="inferred from homology"/>
<evidence type="ECO:0000256" key="2">
    <source>
        <dbReference type="ARBA" id="ARBA00002388"/>
    </source>
</evidence>
<dbReference type="GO" id="GO:0005737">
    <property type="term" value="C:cytoplasm"/>
    <property type="evidence" value="ECO:0007669"/>
    <property type="project" value="TreeGrafter"/>
</dbReference>
<dbReference type="SUPFAM" id="SSF50891">
    <property type="entry name" value="Cyclophilin-like"/>
    <property type="match status" value="1"/>
</dbReference>
<dbReference type="PANTHER" id="PTHR11071">
    <property type="entry name" value="PEPTIDYL-PROLYL CIS-TRANS ISOMERASE"/>
    <property type="match status" value="1"/>
</dbReference>
<protein>
    <recommendedName>
        <fullName evidence="5">Peptidyl-prolyl cis-trans isomerase</fullName>
        <shortName evidence="5">PPIase</shortName>
        <ecNumber evidence="5">5.2.1.8</ecNumber>
    </recommendedName>
</protein>
<dbReference type="Bgee" id="ENSGACG00000001108">
    <property type="expression patterns" value="Expressed in telencephalon and 13 other cell types or tissues"/>
</dbReference>
<feature type="domain" description="PPIase cyclophilin-type" evidence="6">
    <location>
        <begin position="26"/>
        <end position="182"/>
    </location>
</feature>
<keyword evidence="3 5" id="KW-0697">Rotamase</keyword>
<dbReference type="PROSITE" id="PS00170">
    <property type="entry name" value="CSA_PPIASE_1"/>
    <property type="match status" value="1"/>
</dbReference>
<dbReference type="EC" id="5.2.1.8" evidence="5"/>
<evidence type="ECO:0000259" key="6">
    <source>
        <dbReference type="PROSITE" id="PS50072"/>
    </source>
</evidence>
<evidence type="ECO:0000256" key="1">
    <source>
        <dbReference type="ARBA" id="ARBA00000971"/>
    </source>
</evidence>
<dbReference type="FunFam" id="2.40.100.10:FF:000013">
    <property type="entry name" value="Peptidyl-prolyl cis-trans isomerase"/>
    <property type="match status" value="1"/>
</dbReference>
<evidence type="ECO:0000256" key="5">
    <source>
        <dbReference type="RuleBase" id="RU363019"/>
    </source>
</evidence>
<comment type="function">
    <text evidence="2 5">PPIases accelerate the folding of proteins. It catalyzes the cis-trans isomerization of proline imidic peptide bonds in oligopeptides.</text>
</comment>
<dbReference type="InterPro" id="IPR020892">
    <property type="entry name" value="Cyclophilin-type_PPIase_CS"/>
</dbReference>
<dbReference type="PROSITE" id="PS50072">
    <property type="entry name" value="CSA_PPIASE_2"/>
    <property type="match status" value="1"/>
</dbReference>
<dbReference type="GO" id="GO:0003755">
    <property type="term" value="F:peptidyl-prolyl cis-trans isomerase activity"/>
    <property type="evidence" value="ECO:0007669"/>
    <property type="project" value="UniProtKB-UniRule"/>
</dbReference>
<organism evidence="7">
    <name type="scientific">Gasterosteus aculeatus</name>
    <name type="common">Three-spined stickleback</name>
    <dbReference type="NCBI Taxonomy" id="69293"/>
    <lineage>
        <taxon>Eukaryota</taxon>
        <taxon>Metazoa</taxon>
        <taxon>Chordata</taxon>
        <taxon>Craniata</taxon>
        <taxon>Vertebrata</taxon>
        <taxon>Euteleostomi</taxon>
        <taxon>Actinopterygii</taxon>
        <taxon>Neopterygii</taxon>
        <taxon>Teleostei</taxon>
        <taxon>Neoteleostei</taxon>
        <taxon>Acanthomorphata</taxon>
        <taxon>Eupercaria</taxon>
        <taxon>Perciformes</taxon>
        <taxon>Cottioidei</taxon>
        <taxon>Gasterosteales</taxon>
        <taxon>Gasterosteidae</taxon>
        <taxon>Gasterosteus</taxon>
    </lineage>
</organism>
<keyword evidence="4 5" id="KW-0413">Isomerase</keyword>
<sequence length="183" mass="19997">MINVQRRIDPSSCDNVLLHRTKAFEFWTVSTDLCTDCPACLQLRDDVVPKTAENFRALCTHDKGFGYKGSCFHRIIPSFMCQGGDFTNHNGTGGKSIYGNKFADENFTLKHLTPGTLSMANAGANTNGSQFFICTEKTPWLDGKHVVFGSVVEGMDVVKKMEATGSQSGRTSSKIVIADCGQL</sequence>
<evidence type="ECO:0000256" key="3">
    <source>
        <dbReference type="ARBA" id="ARBA00023110"/>
    </source>
</evidence>
<dbReference type="InterPro" id="IPR029000">
    <property type="entry name" value="Cyclophilin-like_dom_sf"/>
</dbReference>
<dbReference type="STRING" id="69293.ENSGACP00000001451"/>
<dbReference type="PANTHER" id="PTHR11071:SF561">
    <property type="entry name" value="PEPTIDYL-PROLYL CIS-TRANS ISOMERASE D-RELATED"/>
    <property type="match status" value="1"/>
</dbReference>
<comment type="catalytic activity">
    <reaction evidence="1 5">
        <text>[protein]-peptidylproline (omega=180) = [protein]-peptidylproline (omega=0)</text>
        <dbReference type="Rhea" id="RHEA:16237"/>
        <dbReference type="Rhea" id="RHEA-COMP:10747"/>
        <dbReference type="Rhea" id="RHEA-COMP:10748"/>
        <dbReference type="ChEBI" id="CHEBI:83833"/>
        <dbReference type="ChEBI" id="CHEBI:83834"/>
        <dbReference type="EC" id="5.2.1.8"/>
    </reaction>
</comment>
<dbReference type="InterPro" id="IPR002130">
    <property type="entry name" value="Cyclophilin-type_PPIase_dom"/>
</dbReference>
<dbReference type="AlphaFoldDB" id="G3N817"/>
<dbReference type="InParanoid" id="G3N817"/>
<dbReference type="CDD" id="cd01926">
    <property type="entry name" value="cyclophilin_ABH_like"/>
    <property type="match status" value="1"/>
</dbReference>
<dbReference type="GO" id="GO:0016018">
    <property type="term" value="F:cyclosporin A binding"/>
    <property type="evidence" value="ECO:0007669"/>
    <property type="project" value="TreeGrafter"/>
</dbReference>
<dbReference type="Pfam" id="PF00160">
    <property type="entry name" value="Pro_isomerase"/>
    <property type="match status" value="1"/>
</dbReference>